<dbReference type="OrthoDB" id="4512149at2"/>
<gene>
    <name evidence="1" type="ORF">SAMN05216377_11459</name>
</gene>
<dbReference type="Proteomes" id="UP000198967">
    <property type="component" value="Unassembled WGS sequence"/>
</dbReference>
<keyword evidence="2" id="KW-1185">Reference proteome</keyword>
<dbReference type="AlphaFoldDB" id="A0A1G7WAI0"/>
<sequence length="249" mass="27186">MRTVSALGRAWQRLTTRRVVVPVAAVSALSGERRPLIAEALGEQRHAGARLDQVDGTTCGSAVLLAMQTWADPDRLAELEVREVNAAGLTRGFAARFDARQKEIHRQTNRLWPQALGTSPWGFVRWLHRHVPDAGRYRLRWVDDASVDDTDLVIRQVEAALAARRPVPLLVGTLVPRHYTLALRIADDGTWRVYEPTSGQVRALDPGLIRTGTLGPVLGFDRLHVAFIPSPGPPSTGAAGGRNPVGRAS</sequence>
<proteinExistence type="predicted"/>
<dbReference type="RefSeq" id="WP_093087545.1">
    <property type="nucleotide sequence ID" value="NZ_FNBE01000014.1"/>
</dbReference>
<evidence type="ECO:0000313" key="1">
    <source>
        <dbReference type="EMBL" id="SDG68985.1"/>
    </source>
</evidence>
<dbReference type="STRING" id="366584.SAMN05216377_11459"/>
<protein>
    <recommendedName>
        <fullName evidence="3">Papain-like cysteine protease AvrRpt2</fullName>
    </recommendedName>
</protein>
<reference evidence="1 2" key="1">
    <citation type="submission" date="2016-10" db="EMBL/GenBank/DDBJ databases">
        <authorList>
            <person name="de Groot N.N."/>
        </authorList>
    </citation>
    <scope>NUCLEOTIDE SEQUENCE [LARGE SCALE GENOMIC DNA]</scope>
    <source>
        <strain evidence="1 2">CGMCC 4.3143</strain>
    </source>
</reference>
<organism evidence="1 2">
    <name type="scientific">Pseudonocardia oroxyli</name>
    <dbReference type="NCBI Taxonomy" id="366584"/>
    <lineage>
        <taxon>Bacteria</taxon>
        <taxon>Bacillati</taxon>
        <taxon>Actinomycetota</taxon>
        <taxon>Actinomycetes</taxon>
        <taxon>Pseudonocardiales</taxon>
        <taxon>Pseudonocardiaceae</taxon>
        <taxon>Pseudonocardia</taxon>
    </lineage>
</organism>
<evidence type="ECO:0008006" key="3">
    <source>
        <dbReference type="Google" id="ProtNLM"/>
    </source>
</evidence>
<name>A0A1G7WAI0_PSEOR</name>
<evidence type="ECO:0000313" key="2">
    <source>
        <dbReference type="Proteomes" id="UP000198967"/>
    </source>
</evidence>
<dbReference type="EMBL" id="FNBE01000014">
    <property type="protein sequence ID" value="SDG68985.1"/>
    <property type="molecule type" value="Genomic_DNA"/>
</dbReference>
<accession>A0A1G7WAI0</accession>